<dbReference type="AlphaFoldDB" id="A0A8H5ERT7"/>
<protein>
    <recommendedName>
        <fullName evidence="5">Tat pathway signal sequence</fullName>
    </recommendedName>
</protein>
<reference evidence="3 4" key="1">
    <citation type="journal article" date="2020" name="ISME J.">
        <title>Uncovering the hidden diversity of litter-decomposition mechanisms in mushroom-forming fungi.</title>
        <authorList>
            <person name="Floudas D."/>
            <person name="Bentzer J."/>
            <person name="Ahren D."/>
            <person name="Johansson T."/>
            <person name="Persson P."/>
            <person name="Tunlid A."/>
        </authorList>
    </citation>
    <scope>NUCLEOTIDE SEQUENCE [LARGE SCALE GENOMIC DNA]</scope>
    <source>
        <strain evidence="3 4">CBS 101986</strain>
    </source>
</reference>
<evidence type="ECO:0000313" key="4">
    <source>
        <dbReference type="Proteomes" id="UP000567179"/>
    </source>
</evidence>
<accession>A0A8H5ERT7</accession>
<evidence type="ECO:0000313" key="3">
    <source>
        <dbReference type="EMBL" id="KAF5310047.1"/>
    </source>
</evidence>
<dbReference type="GO" id="GO:0043386">
    <property type="term" value="P:mycotoxin biosynthetic process"/>
    <property type="evidence" value="ECO:0007669"/>
    <property type="project" value="InterPro"/>
</dbReference>
<sequence length="261" mass="30483">MLDRYFSSSNKSSSRYAALPAYEGGHESAPEAQINSLATRSLRRWKIAAIGELFAIAALLLVMYSRHQSNEKPYSLVQDVITYEKRNFYNSVGRERTPYQGKPSPEVDDLWSNLYEGGIFKISKEEERMLPNRTSAVPGDTDHYISSLSVFHHLHCLNFMRKAMWPEYYPEFDLRNATIFEHQEHCIDMLRQSHMCNPDTTAAIWQWHTFDQESIATWDIQHTCVDYTKIQEWALNRALYEYDTKVYVEGNPIHQPVYRGP</sequence>
<name>A0A8H5ERT7_9AGAR</name>
<organism evidence="3 4">
    <name type="scientific">Psilocybe cf. subviscida</name>
    <dbReference type="NCBI Taxonomy" id="2480587"/>
    <lineage>
        <taxon>Eukaryota</taxon>
        <taxon>Fungi</taxon>
        <taxon>Dikarya</taxon>
        <taxon>Basidiomycota</taxon>
        <taxon>Agaricomycotina</taxon>
        <taxon>Agaricomycetes</taxon>
        <taxon>Agaricomycetidae</taxon>
        <taxon>Agaricales</taxon>
        <taxon>Agaricineae</taxon>
        <taxon>Strophariaceae</taxon>
        <taxon>Psilocybe</taxon>
    </lineage>
</organism>
<evidence type="ECO:0000256" key="1">
    <source>
        <dbReference type="ARBA" id="ARBA00004685"/>
    </source>
</evidence>
<comment type="similarity">
    <text evidence="2">Belongs to the ustYa family.</text>
</comment>
<comment type="pathway">
    <text evidence="1">Mycotoxin biosynthesis.</text>
</comment>
<comment type="caution">
    <text evidence="3">The sequence shown here is derived from an EMBL/GenBank/DDBJ whole genome shotgun (WGS) entry which is preliminary data.</text>
</comment>
<dbReference type="PANTHER" id="PTHR33365:SF4">
    <property type="entry name" value="CYCLOCHLOROTINE BIOSYNTHESIS PROTEIN O"/>
    <property type="match status" value="1"/>
</dbReference>
<dbReference type="EMBL" id="JAACJJ010000058">
    <property type="protein sequence ID" value="KAF5310047.1"/>
    <property type="molecule type" value="Genomic_DNA"/>
</dbReference>
<evidence type="ECO:0008006" key="5">
    <source>
        <dbReference type="Google" id="ProtNLM"/>
    </source>
</evidence>
<keyword evidence="4" id="KW-1185">Reference proteome</keyword>
<dbReference type="InterPro" id="IPR021765">
    <property type="entry name" value="UstYa-like"/>
</dbReference>
<gene>
    <name evidence="3" type="ORF">D9619_010488</name>
</gene>
<dbReference type="Proteomes" id="UP000567179">
    <property type="component" value="Unassembled WGS sequence"/>
</dbReference>
<dbReference type="OrthoDB" id="3687641at2759"/>
<dbReference type="PANTHER" id="PTHR33365">
    <property type="entry name" value="YALI0B05434P"/>
    <property type="match status" value="1"/>
</dbReference>
<proteinExistence type="inferred from homology"/>
<evidence type="ECO:0000256" key="2">
    <source>
        <dbReference type="ARBA" id="ARBA00035112"/>
    </source>
</evidence>
<dbReference type="Pfam" id="PF11807">
    <property type="entry name" value="UstYa"/>
    <property type="match status" value="1"/>
</dbReference>